<proteinExistence type="predicted"/>
<feature type="region of interest" description="Disordered" evidence="1">
    <location>
        <begin position="160"/>
        <end position="191"/>
    </location>
</feature>
<dbReference type="AlphaFoldDB" id="A0A7J0H994"/>
<keyword evidence="3" id="KW-1185">Reference proteome</keyword>
<feature type="region of interest" description="Disordered" evidence="1">
    <location>
        <begin position="234"/>
        <end position="276"/>
    </location>
</feature>
<evidence type="ECO:0000313" key="2">
    <source>
        <dbReference type="EMBL" id="GFZ19344.1"/>
    </source>
</evidence>
<sequence length="276" mass="31158">MAEEELKLLNYIPEVISKKRKSNEEWAIRRKQQLERTRKIKGDNFITKKLEQFIREYHDTGSVKLESPNHPLIHVAEAGKAVGTIFCASFELESKGKATYNGAPTIHHIFEGQTTVRQAAFCHQLPPVDHCWCLHSIFFSTSSTPQLALASRGAQGEYPLVPKRRTRLGDAQRVAKGPSEQRPGQSFPDHEEDNWHATIRCMHAGMVELRQVLVVNILKMPDPKAGEGLSEVRLVGRGVPPRDKSRGKQTLYSYDEVESQSQGRTYQGPRVGDRPP</sequence>
<name>A0A7J0H994_9ERIC</name>
<dbReference type="EMBL" id="BJWL01000028">
    <property type="protein sequence ID" value="GFZ19344.1"/>
    <property type="molecule type" value="Genomic_DNA"/>
</dbReference>
<evidence type="ECO:0000313" key="3">
    <source>
        <dbReference type="Proteomes" id="UP000585474"/>
    </source>
</evidence>
<gene>
    <name evidence="2" type="ORF">Acr_28g0000490</name>
</gene>
<organism evidence="2 3">
    <name type="scientific">Actinidia rufa</name>
    <dbReference type="NCBI Taxonomy" id="165716"/>
    <lineage>
        <taxon>Eukaryota</taxon>
        <taxon>Viridiplantae</taxon>
        <taxon>Streptophyta</taxon>
        <taxon>Embryophyta</taxon>
        <taxon>Tracheophyta</taxon>
        <taxon>Spermatophyta</taxon>
        <taxon>Magnoliopsida</taxon>
        <taxon>eudicotyledons</taxon>
        <taxon>Gunneridae</taxon>
        <taxon>Pentapetalae</taxon>
        <taxon>asterids</taxon>
        <taxon>Ericales</taxon>
        <taxon>Actinidiaceae</taxon>
        <taxon>Actinidia</taxon>
    </lineage>
</organism>
<reference evidence="2 3" key="1">
    <citation type="submission" date="2019-07" db="EMBL/GenBank/DDBJ databases">
        <title>De Novo Assembly of kiwifruit Actinidia rufa.</title>
        <authorList>
            <person name="Sugita-Konishi S."/>
            <person name="Sato K."/>
            <person name="Mori E."/>
            <person name="Abe Y."/>
            <person name="Kisaki G."/>
            <person name="Hamano K."/>
            <person name="Suezawa K."/>
            <person name="Otani M."/>
            <person name="Fukuda T."/>
            <person name="Manabe T."/>
            <person name="Gomi K."/>
            <person name="Tabuchi M."/>
            <person name="Akimitsu K."/>
            <person name="Kataoka I."/>
        </authorList>
    </citation>
    <scope>NUCLEOTIDE SEQUENCE [LARGE SCALE GENOMIC DNA]</scope>
    <source>
        <strain evidence="3">cv. Fuchu</strain>
    </source>
</reference>
<protein>
    <submittedName>
        <fullName evidence="2">Uncharacterized protein</fullName>
    </submittedName>
</protein>
<comment type="caution">
    <text evidence="2">The sequence shown here is derived from an EMBL/GenBank/DDBJ whole genome shotgun (WGS) entry which is preliminary data.</text>
</comment>
<dbReference type="Proteomes" id="UP000585474">
    <property type="component" value="Unassembled WGS sequence"/>
</dbReference>
<accession>A0A7J0H994</accession>
<evidence type="ECO:0000256" key="1">
    <source>
        <dbReference type="SAM" id="MobiDB-lite"/>
    </source>
</evidence>